<dbReference type="Proteomes" id="UP000181790">
    <property type="component" value="Unassembled WGS sequence"/>
</dbReference>
<dbReference type="Gene3D" id="3.10.580.10">
    <property type="entry name" value="CBS-domain"/>
    <property type="match status" value="2"/>
</dbReference>
<dbReference type="PROSITE" id="PS51371">
    <property type="entry name" value="CBS"/>
    <property type="match status" value="2"/>
</dbReference>
<accession>A0A1S2VS80</accession>
<organism evidence="4 5">
    <name type="scientific">Arsenicibacter rosenii</name>
    <dbReference type="NCBI Taxonomy" id="1750698"/>
    <lineage>
        <taxon>Bacteria</taxon>
        <taxon>Pseudomonadati</taxon>
        <taxon>Bacteroidota</taxon>
        <taxon>Cytophagia</taxon>
        <taxon>Cytophagales</taxon>
        <taxon>Spirosomataceae</taxon>
        <taxon>Arsenicibacter</taxon>
    </lineage>
</organism>
<dbReference type="PANTHER" id="PTHR43080">
    <property type="entry name" value="CBS DOMAIN-CONTAINING PROTEIN CBSX3, MITOCHONDRIAL"/>
    <property type="match status" value="1"/>
</dbReference>
<reference evidence="4 5" key="1">
    <citation type="submission" date="2016-10" db="EMBL/GenBank/DDBJ databases">
        <title>Arsenicibacter rosenii gen. nov., sp. nov., an efficient arsenic-methylating bacterium isolated from an arsenic-contaminated paddy soil.</title>
        <authorList>
            <person name="Huang K."/>
        </authorList>
    </citation>
    <scope>NUCLEOTIDE SEQUENCE [LARGE SCALE GENOMIC DNA]</scope>
    <source>
        <strain evidence="4 5">SM-1</strain>
    </source>
</reference>
<dbReference type="RefSeq" id="WP_071501650.1">
    <property type="nucleotide sequence ID" value="NZ_MORL01000001.1"/>
</dbReference>
<evidence type="ECO:0000313" key="4">
    <source>
        <dbReference type="EMBL" id="OIN61146.1"/>
    </source>
</evidence>
<dbReference type="InterPro" id="IPR000644">
    <property type="entry name" value="CBS_dom"/>
</dbReference>
<name>A0A1S2VS80_9BACT</name>
<dbReference type="SMART" id="SM00116">
    <property type="entry name" value="CBS"/>
    <property type="match status" value="2"/>
</dbReference>
<evidence type="ECO:0000313" key="5">
    <source>
        <dbReference type="Proteomes" id="UP000181790"/>
    </source>
</evidence>
<protein>
    <submittedName>
        <fullName evidence="4">CBS domain-containing protein</fullName>
    </submittedName>
</protein>
<dbReference type="InterPro" id="IPR046342">
    <property type="entry name" value="CBS_dom_sf"/>
</dbReference>
<gene>
    <name evidence="4" type="ORF">BLX24_03540</name>
</gene>
<dbReference type="OrthoDB" id="1119899at2"/>
<dbReference type="EMBL" id="MORL01000001">
    <property type="protein sequence ID" value="OIN61146.1"/>
    <property type="molecule type" value="Genomic_DNA"/>
</dbReference>
<keyword evidence="5" id="KW-1185">Reference proteome</keyword>
<comment type="caution">
    <text evidence="4">The sequence shown here is derived from an EMBL/GenBank/DDBJ whole genome shotgun (WGS) entry which is preliminary data.</text>
</comment>
<evidence type="ECO:0000259" key="3">
    <source>
        <dbReference type="PROSITE" id="PS51371"/>
    </source>
</evidence>
<dbReference type="PANTHER" id="PTHR43080:SF2">
    <property type="entry name" value="CBS DOMAIN-CONTAINING PROTEIN"/>
    <property type="match status" value="1"/>
</dbReference>
<evidence type="ECO:0000256" key="2">
    <source>
        <dbReference type="PROSITE-ProRule" id="PRU00703"/>
    </source>
</evidence>
<proteinExistence type="predicted"/>
<evidence type="ECO:0000256" key="1">
    <source>
        <dbReference type="ARBA" id="ARBA00023122"/>
    </source>
</evidence>
<feature type="domain" description="CBS" evidence="3">
    <location>
        <begin position="85"/>
        <end position="139"/>
    </location>
</feature>
<sequence>MKRREPVSTIMTSSVLTVNLNDDLHQVIDLINHHKIRHVPVLNAGEIVGMISRTDINRLTFSSLFDGQDDADEAVLQMLTIAQVMTHKPRTIPATMTIREVAEVFTEEEFHALPVVSGDNTLAGIVTTTDVINYLLDQY</sequence>
<feature type="domain" description="CBS" evidence="3">
    <location>
        <begin position="11"/>
        <end position="67"/>
    </location>
</feature>
<keyword evidence="1 2" id="KW-0129">CBS domain</keyword>
<dbReference type="AlphaFoldDB" id="A0A1S2VS80"/>
<dbReference type="InterPro" id="IPR051257">
    <property type="entry name" value="Diverse_CBS-Domain"/>
</dbReference>
<dbReference type="SUPFAM" id="SSF54631">
    <property type="entry name" value="CBS-domain pair"/>
    <property type="match status" value="1"/>
</dbReference>
<dbReference type="Pfam" id="PF00571">
    <property type="entry name" value="CBS"/>
    <property type="match status" value="2"/>
</dbReference>